<feature type="domain" description="Multidrug resistance protein MdtA-like beta-barrel" evidence="5">
    <location>
        <begin position="203"/>
        <end position="290"/>
    </location>
</feature>
<feature type="domain" description="Multidrug resistance protein MdtA-like barrel-sandwich hybrid" evidence="4">
    <location>
        <begin position="58"/>
        <end position="198"/>
    </location>
</feature>
<gene>
    <name evidence="7" type="ordered locus">YPA_2985</name>
</gene>
<dbReference type="Pfam" id="PF25876">
    <property type="entry name" value="HH_MFP_RND"/>
    <property type="match status" value="1"/>
</dbReference>
<organism evidence="7 8">
    <name type="scientific">Yersinia pestis bv. Antiqua (strain Antiqua)</name>
    <dbReference type="NCBI Taxonomy" id="360102"/>
    <lineage>
        <taxon>Bacteria</taxon>
        <taxon>Pseudomonadati</taxon>
        <taxon>Pseudomonadota</taxon>
        <taxon>Gammaproteobacteria</taxon>
        <taxon>Enterobacterales</taxon>
        <taxon>Yersiniaceae</taxon>
        <taxon>Yersinia</taxon>
    </lineage>
</organism>
<dbReference type="PANTHER" id="PTHR30158:SF3">
    <property type="entry name" value="MULTIDRUG EFFLUX PUMP SUBUNIT ACRA-RELATED"/>
    <property type="match status" value="1"/>
</dbReference>
<comment type="subcellular location">
    <subcellularLocation>
        <location evidence="1">Cell inner membrane</location>
        <topology evidence="1">Lipid-anchor</topology>
    </subcellularLocation>
</comment>
<dbReference type="GO" id="GO:0022857">
    <property type="term" value="F:transmembrane transporter activity"/>
    <property type="evidence" value="ECO:0007669"/>
    <property type="project" value="InterPro"/>
</dbReference>
<evidence type="ECO:0000259" key="5">
    <source>
        <dbReference type="Pfam" id="PF25944"/>
    </source>
</evidence>
<dbReference type="Pfam" id="PF25967">
    <property type="entry name" value="RND-MFP_C"/>
    <property type="match status" value="1"/>
</dbReference>
<dbReference type="PROSITE" id="PS51257">
    <property type="entry name" value="PROKAR_LIPOPROTEIN"/>
    <property type="match status" value="1"/>
</dbReference>
<dbReference type="InterPro" id="IPR058624">
    <property type="entry name" value="MdtA-like_HH"/>
</dbReference>
<proteinExistence type="inferred from homology"/>
<evidence type="ECO:0000256" key="1">
    <source>
        <dbReference type="ARBA" id="ARBA00004519"/>
    </source>
</evidence>
<feature type="domain" description="Multidrug resistance protein MdtA-like C-terminal permuted SH3" evidence="6">
    <location>
        <begin position="295"/>
        <end position="355"/>
    </location>
</feature>
<protein>
    <submittedName>
        <fullName evidence="7">Multidrug efflux protein</fullName>
    </submittedName>
</protein>
<comment type="similarity">
    <text evidence="2">Belongs to the membrane fusion protein (MFP) (TC 8.A.1) family.</text>
</comment>
<dbReference type="EMBL" id="CP000308">
    <property type="protein sequence ID" value="ABG14947.1"/>
    <property type="molecule type" value="Genomic_DNA"/>
</dbReference>
<dbReference type="RefSeq" id="WP_002209266.1">
    <property type="nucleotide sequence ID" value="NC_008150.1"/>
</dbReference>
<evidence type="ECO:0000259" key="3">
    <source>
        <dbReference type="Pfam" id="PF25876"/>
    </source>
</evidence>
<dbReference type="GO" id="GO:0015721">
    <property type="term" value="P:bile acid and bile salt transport"/>
    <property type="evidence" value="ECO:0007669"/>
    <property type="project" value="TreeGrafter"/>
</dbReference>
<evidence type="ECO:0000256" key="2">
    <source>
        <dbReference type="ARBA" id="ARBA00009477"/>
    </source>
</evidence>
<dbReference type="GO" id="GO:0046677">
    <property type="term" value="P:response to antibiotic"/>
    <property type="evidence" value="ECO:0007669"/>
    <property type="project" value="TreeGrafter"/>
</dbReference>
<evidence type="ECO:0000313" key="8">
    <source>
        <dbReference type="Proteomes" id="UP000001971"/>
    </source>
</evidence>
<evidence type="ECO:0000313" key="7">
    <source>
        <dbReference type="EMBL" id="ABG14947.1"/>
    </source>
</evidence>
<dbReference type="Gene3D" id="2.40.50.100">
    <property type="match status" value="1"/>
</dbReference>
<dbReference type="NCBIfam" id="TIGR01730">
    <property type="entry name" value="RND_mfp"/>
    <property type="match status" value="1"/>
</dbReference>
<feature type="domain" description="Multidrug resistance protein MdtA-like alpha-helical hairpin" evidence="3">
    <location>
        <begin position="97"/>
        <end position="166"/>
    </location>
</feature>
<dbReference type="InterPro" id="IPR058625">
    <property type="entry name" value="MdtA-like_BSH"/>
</dbReference>
<name>A0A0H2Y9C7_YERPA</name>
<dbReference type="SUPFAM" id="SSF111369">
    <property type="entry name" value="HlyD-like secretion proteins"/>
    <property type="match status" value="1"/>
</dbReference>
<sequence length="386" mass="40942" precursor="true">MHSKIILACLVFTLVACDQSSSPSATPSRQEVGVVTLKTQPVTLSSDLSGRTVAAMTSEVRPQVDGIIKKRLFTEGSEVTAGQVLYQIDPASYQAAYDTAKAALQNVQVSVKSAKLKAQRYAALAKENGVSQQDADDAQTSYQQALANVAEKTAALETARINLAYTQVRAPISGRIGISSVTPGALVTANQTTALATIRNLDPIYVDLTQSSAQLLALRKQQQAGNDTVANAPVQLTLEDGSVYAHEGSLQLTEVAVDEATGAVTLRAKFPNPEHQLLPGMFVRASVRNGVNNTAILAPQQGITHDAKGNATALVVNQQQQVERREVVTERTIDSYWLISRGLAAGDRLIVEGTEKVSVGDDVKPVEVSTTLPVVAEPTTPSTGEK</sequence>
<dbReference type="Pfam" id="PF25917">
    <property type="entry name" value="BSH_RND"/>
    <property type="match status" value="1"/>
</dbReference>
<evidence type="ECO:0000259" key="4">
    <source>
        <dbReference type="Pfam" id="PF25917"/>
    </source>
</evidence>
<dbReference type="Pfam" id="PF25944">
    <property type="entry name" value="Beta-barrel_RND"/>
    <property type="match status" value="1"/>
</dbReference>
<dbReference type="Gene3D" id="2.40.30.170">
    <property type="match status" value="1"/>
</dbReference>
<dbReference type="FunFam" id="2.40.420.20:FF:000001">
    <property type="entry name" value="Efflux RND transporter periplasmic adaptor subunit"/>
    <property type="match status" value="1"/>
</dbReference>
<dbReference type="Gene3D" id="2.40.420.20">
    <property type="match status" value="1"/>
</dbReference>
<dbReference type="PANTHER" id="PTHR30158">
    <property type="entry name" value="ACRA/E-RELATED COMPONENT OF DRUG EFFLUX TRANSPORTER"/>
    <property type="match status" value="1"/>
</dbReference>
<dbReference type="AlphaFoldDB" id="A0A0H2Y9C7"/>
<dbReference type="Proteomes" id="UP000001971">
    <property type="component" value="Chromosome"/>
</dbReference>
<dbReference type="GO" id="GO:0005886">
    <property type="term" value="C:plasma membrane"/>
    <property type="evidence" value="ECO:0007669"/>
    <property type="project" value="UniProtKB-SubCell"/>
</dbReference>
<reference evidence="7 8" key="1">
    <citation type="journal article" date="2006" name="J. Bacteriol.">
        <title>Complete genome sequence of Yersinia pestis strains Antiqua and Nepal516: evidence of gene reduction in an emerging pathogen.</title>
        <authorList>
            <person name="Chain P.S."/>
            <person name="Hu P."/>
            <person name="Malfatti S.A."/>
            <person name="Radnedge L."/>
            <person name="Larimer F."/>
            <person name="Vergez L.M."/>
            <person name="Worsham P."/>
            <person name="Chu M.C."/>
            <person name="Andersen G.L."/>
        </authorList>
    </citation>
    <scope>NUCLEOTIDE SEQUENCE [LARGE SCALE GENOMIC DNA]</scope>
    <source>
        <strain evidence="7 8">Antiqua</strain>
    </source>
</reference>
<dbReference type="InterPro" id="IPR058626">
    <property type="entry name" value="MdtA-like_b-barrel"/>
</dbReference>
<dbReference type="GeneID" id="57975230"/>
<evidence type="ECO:0000259" key="6">
    <source>
        <dbReference type="Pfam" id="PF25967"/>
    </source>
</evidence>
<accession>A0A0H2Y9C7</accession>
<dbReference type="Gene3D" id="1.10.287.470">
    <property type="entry name" value="Helix hairpin bin"/>
    <property type="match status" value="1"/>
</dbReference>
<dbReference type="InterPro" id="IPR058627">
    <property type="entry name" value="MdtA-like_C"/>
</dbReference>
<dbReference type="KEGG" id="ypa:YPA_2985"/>
<dbReference type="InterPro" id="IPR006143">
    <property type="entry name" value="RND_pump_MFP"/>
</dbReference>